<dbReference type="GO" id="GO:0003824">
    <property type="term" value="F:catalytic activity"/>
    <property type="evidence" value="ECO:0007669"/>
    <property type="project" value="InterPro"/>
</dbReference>
<organism evidence="4 5">
    <name type="scientific">Synechococcus phage S-MbCM6</name>
    <dbReference type="NCBI Taxonomy" id="3126011"/>
    <lineage>
        <taxon>Viruses</taxon>
        <taxon>Duplodnaviria</taxon>
        <taxon>Heunggongvirae</taxon>
        <taxon>Uroviricota</taxon>
        <taxon>Caudoviricetes</taxon>
        <taxon>Pantevenvirales</taxon>
        <taxon>Kyanoviridae</taxon>
        <taxon>Namakavirus</taxon>
        <taxon>Namakavirus smbcm6</taxon>
    </lineage>
</organism>
<name>A0A0E3F9V4_9CAUD</name>
<evidence type="ECO:0000313" key="5">
    <source>
        <dbReference type="Proteomes" id="UP000185277"/>
    </source>
</evidence>
<feature type="domain" description="Carbamoyltransferase" evidence="2">
    <location>
        <begin position="96"/>
        <end position="290"/>
    </location>
</feature>
<dbReference type="InterPro" id="IPR051338">
    <property type="entry name" value="NodU/CmcH_Carbamoyltrnsfr"/>
</dbReference>
<dbReference type="SUPFAM" id="SSF53067">
    <property type="entry name" value="Actin-like ATPase domain"/>
    <property type="match status" value="1"/>
</dbReference>
<dbReference type="PANTHER" id="PTHR34847:SF1">
    <property type="entry name" value="NODULATION PROTEIN U"/>
    <property type="match status" value="1"/>
</dbReference>
<evidence type="ECO:0000313" key="4">
    <source>
        <dbReference type="EMBL" id="AIX22730.1"/>
    </source>
</evidence>
<dbReference type="InterPro" id="IPR043129">
    <property type="entry name" value="ATPase_NBD"/>
</dbReference>
<feature type="domain" description="Carbamoyltransferase C-terminal" evidence="3">
    <location>
        <begin position="332"/>
        <end position="497"/>
    </location>
</feature>
<dbReference type="Proteomes" id="UP000185277">
    <property type="component" value="Segment"/>
</dbReference>
<dbReference type="Pfam" id="PF02543">
    <property type="entry name" value="Carbam_trans_N"/>
    <property type="match status" value="1"/>
</dbReference>
<protein>
    <submittedName>
        <fullName evidence="4">Carbamoyltransferase</fullName>
    </submittedName>
</protein>
<dbReference type="CDD" id="cd24033">
    <property type="entry name" value="ASKHA_NBD_NodU_CmcH-like_N"/>
    <property type="match status" value="1"/>
</dbReference>
<evidence type="ECO:0000256" key="1">
    <source>
        <dbReference type="ARBA" id="ARBA00006129"/>
    </source>
</evidence>
<proteinExistence type="inferred from homology"/>
<dbReference type="Gene3D" id="3.90.870.20">
    <property type="entry name" value="Carbamoyltransferase, C-terminal domain"/>
    <property type="match status" value="1"/>
</dbReference>
<comment type="similarity">
    <text evidence="1">Belongs to the NodU/CmcH family.</text>
</comment>
<dbReference type="PANTHER" id="PTHR34847">
    <property type="entry name" value="NODULATION PROTEIN U"/>
    <property type="match status" value="1"/>
</dbReference>
<reference evidence="4 5" key="1">
    <citation type="submission" date="2013-12" db="EMBL/GenBank/DDBJ databases">
        <title>Ecological redundancy of diverse viral populations within a natural community.</title>
        <authorList>
            <person name="Gregory A.C."/>
            <person name="LaButti K."/>
            <person name="Copeland A."/>
            <person name="Woyke T."/>
            <person name="Sullivan M.B."/>
        </authorList>
    </citation>
    <scope>NUCLEOTIDE SEQUENCE [LARGE SCALE GENOMIC DNA]</scope>
    <source>
        <strain evidence="4">Syn7803C97</strain>
    </source>
</reference>
<dbReference type="Gene3D" id="3.30.420.40">
    <property type="match status" value="1"/>
</dbReference>
<dbReference type="EMBL" id="KJ019063">
    <property type="protein sequence ID" value="AIX22730.1"/>
    <property type="molecule type" value="Genomic_DNA"/>
</dbReference>
<dbReference type="Pfam" id="PF16861">
    <property type="entry name" value="Carbam_trans_C"/>
    <property type="match status" value="1"/>
</dbReference>
<dbReference type="InterPro" id="IPR003696">
    <property type="entry name" value="Carbtransf_dom"/>
</dbReference>
<dbReference type="InterPro" id="IPR038152">
    <property type="entry name" value="Carbam_trans_C_sf"/>
</dbReference>
<dbReference type="InterPro" id="IPR031730">
    <property type="entry name" value="Carbam_trans_C"/>
</dbReference>
<sequence length="497" mass="56978">MKFIGLRLCQHDSNITYTDGREVKYCCTERNYQIKHHAFDDLTSWYRIIKKWNINPSEVDAIGMVIDCDFHPNLKTDDTIPYETLDIEAFKILGFNCPVFRVDHHLAHALSIWPIGKADLDLVFDGWGDDETTHSIFKDNALIQKYQKPECPSFGCIIGSDMFAHMFDIKGHIEDRSGKMMGLQSYGRYDPRILSKYSKFDIFDLKHVWSYDKFWEESREEQLNLLRLFHTATENIFANYFSDITRETRSKSVSFTGGIAQNILINTKIKGSVPNLIVPPHASDCGLSLGIVEFLRKYFDTEEFDNSGFPFWQDDEAPTEGPTETTIEKTSEMLAQGKIVGWYQGHGEIGPRALGHRSILMDPTIPNGKDIINQKVKHREEYRPFGASILEEDISDYFSWSGPSEYMLYTMKTLDPDTFRSITHIDGTCRAQTVNESVGGYYELLKRFKDKTGVPLLLNTSLNNNGKPIAGYFSNAFELLEFSDLDALVIGNKIYHK</sequence>
<accession>A0A0E3F9V4</accession>
<evidence type="ECO:0000259" key="2">
    <source>
        <dbReference type="Pfam" id="PF02543"/>
    </source>
</evidence>
<gene>
    <name evidence="4" type="ORF">Syn7803C97_177</name>
</gene>
<evidence type="ECO:0000259" key="3">
    <source>
        <dbReference type="Pfam" id="PF16861"/>
    </source>
</evidence>